<dbReference type="PANTHER" id="PTHR30383:SF5">
    <property type="entry name" value="SGNH HYDROLASE-TYPE ESTERASE DOMAIN-CONTAINING PROTEIN"/>
    <property type="match status" value="1"/>
</dbReference>
<dbReference type="CDD" id="cd01834">
    <property type="entry name" value="SGNH_hydrolase_like_2"/>
    <property type="match status" value="1"/>
</dbReference>
<dbReference type="EMBL" id="SMJU01000018">
    <property type="protein sequence ID" value="TDB60007.1"/>
    <property type="molecule type" value="Genomic_DNA"/>
</dbReference>
<sequence length="225" mass="25682">MKKLFNYLRLTFFTLPFLAMQQDKPLRVVFFGDSITQQGVSEKGYITQLRSMLDAKGLGNQYELMGAGIGGNKVYDLYLRIEDDVLAKKPDVVFVYVGINDVWHKRSHGTGTDLDKYVKFYEAIIKKLKDNNIRPILCTPSVIGERMDYSNEQDGDLNLYAAKIRDLAKKHSLGLVDLRAEFQAYLEKNNTNNDERGILTTDRVHLNETGNTFLAEKMMAALLQK</sequence>
<dbReference type="PANTHER" id="PTHR30383">
    <property type="entry name" value="THIOESTERASE 1/PROTEASE 1/LYSOPHOSPHOLIPASE L1"/>
    <property type="match status" value="1"/>
</dbReference>
<protein>
    <submittedName>
        <fullName evidence="2">G-D-S-L family lipolytic protein</fullName>
    </submittedName>
</protein>
<name>A0A4R4JYJ5_9BACT</name>
<evidence type="ECO:0000259" key="1">
    <source>
        <dbReference type="Pfam" id="PF13472"/>
    </source>
</evidence>
<dbReference type="Proteomes" id="UP000295706">
    <property type="component" value="Unassembled WGS sequence"/>
</dbReference>
<feature type="domain" description="SGNH hydrolase-type esterase" evidence="1">
    <location>
        <begin position="30"/>
        <end position="211"/>
    </location>
</feature>
<keyword evidence="3" id="KW-1185">Reference proteome</keyword>
<reference evidence="2 3" key="1">
    <citation type="submission" date="2019-02" db="EMBL/GenBank/DDBJ databases">
        <title>Arundinibacter roseus gen. nov., sp. nov., a new member of the family Cytophagaceae.</title>
        <authorList>
            <person name="Szuroczki S."/>
            <person name="Khayer B."/>
            <person name="Sproer C."/>
            <person name="Toumi M."/>
            <person name="Szabo A."/>
            <person name="Felfoldi T."/>
            <person name="Schumann P."/>
            <person name="Toth E."/>
        </authorList>
    </citation>
    <scope>NUCLEOTIDE SEQUENCE [LARGE SCALE GENOMIC DNA]</scope>
    <source>
        <strain evidence="2 3">DMA-k-7a</strain>
    </source>
</reference>
<evidence type="ECO:0000313" key="3">
    <source>
        <dbReference type="Proteomes" id="UP000295706"/>
    </source>
</evidence>
<dbReference type="InterPro" id="IPR013830">
    <property type="entry name" value="SGNH_hydro"/>
</dbReference>
<dbReference type="InterPro" id="IPR036514">
    <property type="entry name" value="SGNH_hydro_sf"/>
</dbReference>
<gene>
    <name evidence="2" type="ORF">EZE20_21270</name>
</gene>
<dbReference type="RefSeq" id="WP_132121545.1">
    <property type="nucleotide sequence ID" value="NZ_SMJU01000018.1"/>
</dbReference>
<dbReference type="AlphaFoldDB" id="A0A4R4JYJ5"/>
<dbReference type="InterPro" id="IPR051532">
    <property type="entry name" value="Ester_Hydrolysis_Enzymes"/>
</dbReference>
<dbReference type="Gene3D" id="3.40.50.1110">
    <property type="entry name" value="SGNH hydrolase"/>
    <property type="match status" value="1"/>
</dbReference>
<dbReference type="OrthoDB" id="9794725at2"/>
<evidence type="ECO:0000313" key="2">
    <source>
        <dbReference type="EMBL" id="TDB60007.1"/>
    </source>
</evidence>
<dbReference type="GO" id="GO:0004622">
    <property type="term" value="F:phosphatidylcholine lysophospholipase activity"/>
    <property type="evidence" value="ECO:0007669"/>
    <property type="project" value="TreeGrafter"/>
</dbReference>
<dbReference type="SUPFAM" id="SSF52266">
    <property type="entry name" value="SGNH hydrolase"/>
    <property type="match status" value="1"/>
</dbReference>
<organism evidence="2 3">
    <name type="scientific">Arundinibacter roseus</name>
    <dbReference type="NCBI Taxonomy" id="2070510"/>
    <lineage>
        <taxon>Bacteria</taxon>
        <taxon>Pseudomonadati</taxon>
        <taxon>Bacteroidota</taxon>
        <taxon>Cytophagia</taxon>
        <taxon>Cytophagales</taxon>
        <taxon>Spirosomataceae</taxon>
        <taxon>Arundinibacter</taxon>
    </lineage>
</organism>
<proteinExistence type="predicted"/>
<dbReference type="Pfam" id="PF13472">
    <property type="entry name" value="Lipase_GDSL_2"/>
    <property type="match status" value="1"/>
</dbReference>
<accession>A0A4R4JYJ5</accession>
<comment type="caution">
    <text evidence="2">The sequence shown here is derived from an EMBL/GenBank/DDBJ whole genome shotgun (WGS) entry which is preliminary data.</text>
</comment>